<comment type="caution">
    <text evidence="7">The sequence shown here is derived from an EMBL/GenBank/DDBJ whole genome shotgun (WGS) entry which is preliminary data.</text>
</comment>
<dbReference type="Proteomes" id="UP001232445">
    <property type="component" value="Unassembled WGS sequence"/>
</dbReference>
<keyword evidence="3 6" id="KW-0812">Transmembrane</keyword>
<dbReference type="EMBL" id="JAUSUQ010000002">
    <property type="protein sequence ID" value="MDQ0337982.1"/>
    <property type="molecule type" value="Genomic_DNA"/>
</dbReference>
<feature type="transmembrane region" description="Helical" evidence="6">
    <location>
        <begin position="142"/>
        <end position="165"/>
    </location>
</feature>
<sequence length="199" mass="22392">MLTIGGLLQGIAMAIFLFPHAIPSGGAAAIAVLMQYLLHIPFEFTLWLVNFSLLSVAIKWLGYTSAIRTMYAVSVASITINLSYAYLHWANGYVWLDLLWGSMIFGLGVGLLLRQRASNGGMVILALIISVYKGYPPGKVMFWINSTIFLITAVVIEWKIIVLALLCQWLSTRIIDFIYKADMIRRLMAFLTVLAWRRR</sequence>
<feature type="transmembrane region" description="Helical" evidence="6">
    <location>
        <begin position="44"/>
        <end position="62"/>
    </location>
</feature>
<reference evidence="7 8" key="1">
    <citation type="submission" date="2023-07" db="EMBL/GenBank/DDBJ databases">
        <title>Genomic Encyclopedia of Type Strains, Phase IV (KMG-IV): sequencing the most valuable type-strain genomes for metagenomic binning, comparative biology and taxonomic classification.</title>
        <authorList>
            <person name="Goeker M."/>
        </authorList>
    </citation>
    <scope>NUCLEOTIDE SEQUENCE [LARGE SCALE GENOMIC DNA]</scope>
    <source>
        <strain evidence="7 8">DSM 17740</strain>
    </source>
</reference>
<keyword evidence="8" id="KW-1185">Reference proteome</keyword>
<evidence type="ECO:0000256" key="1">
    <source>
        <dbReference type="ARBA" id="ARBA00004651"/>
    </source>
</evidence>
<evidence type="ECO:0000256" key="6">
    <source>
        <dbReference type="SAM" id="Phobius"/>
    </source>
</evidence>
<keyword evidence="5 6" id="KW-0472">Membrane</keyword>
<feature type="transmembrane region" description="Helical" evidence="6">
    <location>
        <begin position="69"/>
        <end position="87"/>
    </location>
</feature>
<evidence type="ECO:0000313" key="8">
    <source>
        <dbReference type="Proteomes" id="UP001232445"/>
    </source>
</evidence>
<keyword evidence="2" id="KW-1003">Cell membrane</keyword>
<dbReference type="Pfam" id="PF02588">
    <property type="entry name" value="YitT_membrane"/>
    <property type="match status" value="1"/>
</dbReference>
<dbReference type="InterPro" id="IPR051461">
    <property type="entry name" value="UPF0750_membrane"/>
</dbReference>
<protein>
    <submittedName>
        <fullName evidence="7">Uncharacterized membrane-anchored protein YitT (DUF2179 family)</fullName>
    </submittedName>
</protein>
<proteinExistence type="predicted"/>
<keyword evidence="4 6" id="KW-1133">Transmembrane helix</keyword>
<comment type="subcellular location">
    <subcellularLocation>
        <location evidence="1">Cell membrane</location>
        <topology evidence="1">Multi-pass membrane protein</topology>
    </subcellularLocation>
</comment>
<evidence type="ECO:0000313" key="7">
    <source>
        <dbReference type="EMBL" id="MDQ0337982.1"/>
    </source>
</evidence>
<feature type="transmembrane region" description="Helical" evidence="6">
    <location>
        <begin position="93"/>
        <end position="113"/>
    </location>
</feature>
<organism evidence="7 8">
    <name type="scientific">Caldalkalibacillus uzonensis</name>
    <dbReference type="NCBI Taxonomy" id="353224"/>
    <lineage>
        <taxon>Bacteria</taxon>
        <taxon>Bacillati</taxon>
        <taxon>Bacillota</taxon>
        <taxon>Bacilli</taxon>
        <taxon>Bacillales</taxon>
        <taxon>Bacillaceae</taxon>
        <taxon>Caldalkalibacillus</taxon>
    </lineage>
</organism>
<dbReference type="InterPro" id="IPR003740">
    <property type="entry name" value="YitT"/>
</dbReference>
<gene>
    <name evidence="7" type="ORF">J2S00_000765</name>
</gene>
<name>A0ABU0CSH5_9BACI</name>
<evidence type="ECO:0000256" key="5">
    <source>
        <dbReference type="ARBA" id="ARBA00023136"/>
    </source>
</evidence>
<accession>A0ABU0CSH5</accession>
<evidence type="ECO:0000256" key="2">
    <source>
        <dbReference type="ARBA" id="ARBA00022475"/>
    </source>
</evidence>
<evidence type="ECO:0000256" key="4">
    <source>
        <dbReference type="ARBA" id="ARBA00022989"/>
    </source>
</evidence>
<evidence type="ECO:0000256" key="3">
    <source>
        <dbReference type="ARBA" id="ARBA00022692"/>
    </source>
</evidence>
<dbReference type="PANTHER" id="PTHR33545">
    <property type="entry name" value="UPF0750 MEMBRANE PROTEIN YITT-RELATED"/>
    <property type="match status" value="1"/>
</dbReference>
<feature type="transmembrane region" description="Helical" evidence="6">
    <location>
        <begin position="120"/>
        <end position="136"/>
    </location>
</feature>
<dbReference type="PANTHER" id="PTHR33545:SF9">
    <property type="entry name" value="UPF0750 MEMBRANE PROTEIN YITE"/>
    <property type="match status" value="1"/>
</dbReference>